<dbReference type="PROSITE" id="PS00197">
    <property type="entry name" value="2FE2S_FER_1"/>
    <property type="match status" value="1"/>
</dbReference>
<dbReference type="InterPro" id="IPR006058">
    <property type="entry name" value="2Fe2S_fd_BS"/>
</dbReference>
<dbReference type="GO" id="GO:0009060">
    <property type="term" value="P:aerobic respiration"/>
    <property type="evidence" value="ECO:0007669"/>
    <property type="project" value="TreeGrafter"/>
</dbReference>
<proteinExistence type="inferred from homology"/>
<organism evidence="5 6">
    <name type="scientific">Candidatus Gallipaludibacter merdavium</name>
    <dbReference type="NCBI Taxonomy" id="2840839"/>
    <lineage>
        <taxon>Bacteria</taxon>
        <taxon>Pseudomonadati</taxon>
        <taxon>Bacteroidota</taxon>
        <taxon>Bacteroidia</taxon>
        <taxon>Bacteroidales</taxon>
        <taxon>Candidatus Gallipaludibacter</taxon>
    </lineage>
</organism>
<dbReference type="PANTHER" id="PTHR11921">
    <property type="entry name" value="SUCCINATE DEHYDROGENASE IRON-SULFUR PROTEIN"/>
    <property type="match status" value="1"/>
</dbReference>
<dbReference type="Gene3D" id="3.10.20.30">
    <property type="match status" value="1"/>
</dbReference>
<dbReference type="InterPro" id="IPR050573">
    <property type="entry name" value="SDH/FRD_Iron-Sulfur"/>
</dbReference>
<dbReference type="GO" id="GO:0009055">
    <property type="term" value="F:electron transfer activity"/>
    <property type="evidence" value="ECO:0007669"/>
    <property type="project" value="InterPro"/>
</dbReference>
<evidence type="ECO:0000256" key="1">
    <source>
        <dbReference type="ARBA" id="ARBA00001927"/>
    </source>
</evidence>
<dbReference type="InterPro" id="IPR017896">
    <property type="entry name" value="4Fe4S_Fe-S-bd"/>
</dbReference>
<dbReference type="SUPFAM" id="SSF54292">
    <property type="entry name" value="2Fe-2S ferredoxin-like"/>
    <property type="match status" value="1"/>
</dbReference>
<sequence length="251" mass="27153">MDKTINIKLKVWRQAGPKAKGHFETYDLQNISTDSSFLEMLDVLNEKLISQRQEPIAFDHDCREGICGMCSLYINGHPHGPESEITTCQLHMRKFKDGETITVEPWRSAAFPIIKDLMVDRRAYDKIIQAGGFISVNTGGVPDANAIPIPKRDADLAMDAASCIGCGACAAACKNGSAMLFVAAKVSQLALLPQGKIEAAARAKAMVAKMDELGFGNCTNTGACAAECPKSVSLSNIARLNREFLCAKLKD</sequence>
<dbReference type="Gene3D" id="1.10.1060.10">
    <property type="entry name" value="Alpha-helical ferredoxin"/>
    <property type="match status" value="1"/>
</dbReference>
<evidence type="ECO:0000256" key="2">
    <source>
        <dbReference type="ARBA" id="ARBA00009433"/>
    </source>
</evidence>
<dbReference type="InterPro" id="IPR036010">
    <property type="entry name" value="2Fe-2S_ferredoxin-like_sf"/>
</dbReference>
<dbReference type="AlphaFoldDB" id="A0A9D9HTP2"/>
<dbReference type="PROSITE" id="PS51379">
    <property type="entry name" value="4FE4S_FER_2"/>
    <property type="match status" value="1"/>
</dbReference>
<dbReference type="InterPro" id="IPR009051">
    <property type="entry name" value="Helical_ferredxn"/>
</dbReference>
<dbReference type="GO" id="GO:0051537">
    <property type="term" value="F:2 iron, 2 sulfur cluster binding"/>
    <property type="evidence" value="ECO:0007669"/>
    <property type="project" value="InterPro"/>
</dbReference>
<feature type="domain" description="4Fe-4S ferredoxin-type" evidence="4">
    <location>
        <begin position="154"/>
        <end position="184"/>
    </location>
</feature>
<dbReference type="Pfam" id="PF13085">
    <property type="entry name" value="Fer2_3"/>
    <property type="match status" value="1"/>
</dbReference>
<comment type="caution">
    <text evidence="5">The sequence shown here is derived from an EMBL/GenBank/DDBJ whole genome shotgun (WGS) entry which is preliminary data.</text>
</comment>
<dbReference type="GO" id="GO:0022904">
    <property type="term" value="P:respiratory electron transport chain"/>
    <property type="evidence" value="ECO:0007669"/>
    <property type="project" value="TreeGrafter"/>
</dbReference>
<name>A0A9D9HTP2_9BACT</name>
<dbReference type="NCBIfam" id="NF005746">
    <property type="entry name" value="PRK07570.1"/>
    <property type="match status" value="1"/>
</dbReference>
<dbReference type="EMBL" id="JADIMG010000050">
    <property type="protein sequence ID" value="MBO8459668.1"/>
    <property type="molecule type" value="Genomic_DNA"/>
</dbReference>
<dbReference type="Pfam" id="PF12838">
    <property type="entry name" value="Fer4_7"/>
    <property type="match status" value="1"/>
</dbReference>
<evidence type="ECO:0000313" key="6">
    <source>
        <dbReference type="Proteomes" id="UP000823641"/>
    </source>
</evidence>
<comment type="similarity">
    <text evidence="2">Belongs to the succinate dehydrogenase/fumarate reductase iron-sulfur protein family.</text>
</comment>
<comment type="cofactor">
    <cofactor evidence="3">
        <name>[2Fe-2S] cluster</name>
        <dbReference type="ChEBI" id="CHEBI:190135"/>
    </cofactor>
</comment>
<dbReference type="InterPro" id="IPR025192">
    <property type="entry name" value="Succ_DH/fum_Rdtase_N"/>
</dbReference>
<reference evidence="5" key="1">
    <citation type="submission" date="2020-10" db="EMBL/GenBank/DDBJ databases">
        <authorList>
            <person name="Gilroy R."/>
        </authorList>
    </citation>
    <scope>NUCLEOTIDE SEQUENCE</scope>
    <source>
        <strain evidence="5">G3-3990</strain>
    </source>
</reference>
<evidence type="ECO:0000259" key="4">
    <source>
        <dbReference type="PROSITE" id="PS51379"/>
    </source>
</evidence>
<gene>
    <name evidence="5" type="ORF">IAA73_04960</name>
</gene>
<dbReference type="SUPFAM" id="SSF46548">
    <property type="entry name" value="alpha-helical ferredoxin"/>
    <property type="match status" value="1"/>
</dbReference>
<dbReference type="PANTHER" id="PTHR11921:SF41">
    <property type="entry name" value="SUCCINATE DEHYDROGENASE"/>
    <property type="match status" value="1"/>
</dbReference>
<reference evidence="5" key="2">
    <citation type="journal article" date="2021" name="PeerJ">
        <title>Extensive microbial diversity within the chicken gut microbiome revealed by metagenomics and culture.</title>
        <authorList>
            <person name="Gilroy R."/>
            <person name="Ravi A."/>
            <person name="Getino M."/>
            <person name="Pursley I."/>
            <person name="Horton D.L."/>
            <person name="Alikhan N.F."/>
            <person name="Baker D."/>
            <person name="Gharbi K."/>
            <person name="Hall N."/>
            <person name="Watson M."/>
            <person name="Adriaenssens E.M."/>
            <person name="Foster-Nyarko E."/>
            <person name="Jarju S."/>
            <person name="Secka A."/>
            <person name="Antonio M."/>
            <person name="Oren A."/>
            <person name="Chaudhuri R.R."/>
            <person name="La Ragione R."/>
            <person name="Hildebrand F."/>
            <person name="Pallen M.J."/>
        </authorList>
    </citation>
    <scope>NUCLEOTIDE SEQUENCE</scope>
    <source>
        <strain evidence="5">G3-3990</strain>
    </source>
</reference>
<dbReference type="Proteomes" id="UP000823641">
    <property type="component" value="Unassembled WGS sequence"/>
</dbReference>
<evidence type="ECO:0000313" key="5">
    <source>
        <dbReference type="EMBL" id="MBO8459668.1"/>
    </source>
</evidence>
<protein>
    <submittedName>
        <fullName evidence="5">Succinate dehydrogenase/fumarate reductase iron-sulfur subunit</fullName>
    </submittedName>
</protein>
<dbReference type="InterPro" id="IPR012675">
    <property type="entry name" value="Beta-grasp_dom_sf"/>
</dbReference>
<comment type="cofactor">
    <cofactor evidence="1">
        <name>[3Fe-4S] cluster</name>
        <dbReference type="ChEBI" id="CHEBI:21137"/>
    </cofactor>
</comment>
<accession>A0A9D9HTP2</accession>
<evidence type="ECO:0000256" key="3">
    <source>
        <dbReference type="ARBA" id="ARBA00034078"/>
    </source>
</evidence>